<evidence type="ECO:0000256" key="3">
    <source>
        <dbReference type="ARBA" id="ARBA00022490"/>
    </source>
</evidence>
<keyword evidence="11" id="KW-1185">Reference proteome</keyword>
<dbReference type="EC" id="3.1.13.1" evidence="2"/>
<keyword evidence="7" id="KW-0694">RNA-binding</keyword>
<keyword evidence="4" id="KW-0540">Nuclease</keyword>
<proteinExistence type="predicted"/>
<organism evidence="10 11">
    <name type="scientific">Amygdalobacter nucleatus</name>
    <dbReference type="NCBI Taxonomy" id="3029274"/>
    <lineage>
        <taxon>Bacteria</taxon>
        <taxon>Bacillati</taxon>
        <taxon>Bacillota</taxon>
        <taxon>Clostridia</taxon>
        <taxon>Eubacteriales</taxon>
        <taxon>Oscillospiraceae</taxon>
        <taxon>Amygdalobacter</taxon>
    </lineage>
</organism>
<dbReference type="InterPro" id="IPR012340">
    <property type="entry name" value="NA-bd_OB-fold"/>
</dbReference>
<evidence type="ECO:0000256" key="4">
    <source>
        <dbReference type="ARBA" id="ARBA00022722"/>
    </source>
</evidence>
<dbReference type="InterPro" id="IPR050180">
    <property type="entry name" value="RNR_Ribonuclease"/>
</dbReference>
<feature type="compositionally biased region" description="Basic residues" evidence="8">
    <location>
        <begin position="531"/>
        <end position="548"/>
    </location>
</feature>
<feature type="compositionally biased region" description="Basic residues" evidence="8">
    <location>
        <begin position="556"/>
        <end position="572"/>
    </location>
</feature>
<dbReference type="Pfam" id="PF00773">
    <property type="entry name" value="RNB"/>
    <property type="match status" value="1"/>
</dbReference>
<evidence type="ECO:0000259" key="9">
    <source>
        <dbReference type="PROSITE" id="PS50126"/>
    </source>
</evidence>
<dbReference type="CDD" id="cd04471">
    <property type="entry name" value="S1_RNase_R"/>
    <property type="match status" value="1"/>
</dbReference>
<reference evidence="11" key="1">
    <citation type="submission" date="2016-01" db="EMBL/GenBank/DDBJ databases">
        <authorList>
            <person name="Mitreva M."/>
            <person name="Pepin K.H."/>
            <person name="Mihindukulasuriya K.A."/>
            <person name="Fulton R."/>
            <person name="Fronick C."/>
            <person name="O'Laughlin M."/>
            <person name="Miner T."/>
            <person name="Herter B."/>
            <person name="Rosa B.A."/>
            <person name="Cordes M."/>
            <person name="Tomlinson C."/>
            <person name="Wollam A."/>
            <person name="Palsikar V.B."/>
            <person name="Mardis E.R."/>
            <person name="Wilson R.K."/>
        </authorList>
    </citation>
    <scope>NUCLEOTIDE SEQUENCE [LARGE SCALE GENOMIC DNA]</scope>
    <source>
        <strain evidence="11">KA00274</strain>
    </source>
</reference>
<dbReference type="GO" id="GO:0008859">
    <property type="term" value="F:exoribonuclease II activity"/>
    <property type="evidence" value="ECO:0007669"/>
    <property type="project" value="UniProtKB-EC"/>
</dbReference>
<evidence type="ECO:0000256" key="8">
    <source>
        <dbReference type="SAM" id="MobiDB-lite"/>
    </source>
</evidence>
<dbReference type="PANTHER" id="PTHR23355">
    <property type="entry name" value="RIBONUCLEASE"/>
    <property type="match status" value="1"/>
</dbReference>
<dbReference type="SMART" id="SM00955">
    <property type="entry name" value="RNB"/>
    <property type="match status" value="1"/>
</dbReference>
<dbReference type="Proteomes" id="UP000070080">
    <property type="component" value="Unassembled WGS sequence"/>
</dbReference>
<comment type="caution">
    <text evidence="10">The sequence shown here is derived from an EMBL/GenBank/DDBJ whole genome shotgun (WGS) entry which is preliminary data.</text>
</comment>
<dbReference type="STRING" id="1497955.HMPREF1872_00645"/>
<dbReference type="GO" id="GO:0005829">
    <property type="term" value="C:cytosol"/>
    <property type="evidence" value="ECO:0007669"/>
    <property type="project" value="TreeGrafter"/>
</dbReference>
<dbReference type="InterPro" id="IPR001900">
    <property type="entry name" value="RNase_II/R"/>
</dbReference>
<dbReference type="Pfam" id="PF00575">
    <property type="entry name" value="S1"/>
    <property type="match status" value="1"/>
</dbReference>
<gene>
    <name evidence="10" type="ORF">HMPREF1872_00645</name>
</gene>
<dbReference type="PROSITE" id="PS50126">
    <property type="entry name" value="S1"/>
    <property type="match status" value="1"/>
</dbReference>
<dbReference type="InterPro" id="IPR003029">
    <property type="entry name" value="S1_domain"/>
</dbReference>
<accession>A0A133YEK0</accession>
<feature type="domain" description="S1 motif" evidence="9">
    <location>
        <begin position="439"/>
        <end position="521"/>
    </location>
</feature>
<evidence type="ECO:0000256" key="2">
    <source>
        <dbReference type="ARBA" id="ARBA00012163"/>
    </source>
</evidence>
<dbReference type="EMBL" id="LSCV01000012">
    <property type="protein sequence ID" value="KXB41557.1"/>
    <property type="molecule type" value="Genomic_DNA"/>
</dbReference>
<evidence type="ECO:0000256" key="1">
    <source>
        <dbReference type="ARBA" id="ARBA00001849"/>
    </source>
</evidence>
<feature type="region of interest" description="Disordered" evidence="8">
    <location>
        <begin position="531"/>
        <end position="580"/>
    </location>
</feature>
<dbReference type="PANTHER" id="PTHR23355:SF9">
    <property type="entry name" value="DIS3-LIKE EXONUCLEASE 2"/>
    <property type="match status" value="1"/>
</dbReference>
<dbReference type="SUPFAM" id="SSF50249">
    <property type="entry name" value="Nucleic acid-binding proteins"/>
    <property type="match status" value="2"/>
</dbReference>
<dbReference type="RefSeq" id="WP_066713770.1">
    <property type="nucleotide sequence ID" value="NZ_JARFNM010000001.1"/>
</dbReference>
<dbReference type="GO" id="GO:0006402">
    <property type="term" value="P:mRNA catabolic process"/>
    <property type="evidence" value="ECO:0007669"/>
    <property type="project" value="TreeGrafter"/>
</dbReference>
<comment type="catalytic activity">
    <reaction evidence="1">
        <text>Exonucleolytic cleavage in the 3'- to 5'-direction to yield nucleoside 5'-phosphates.</text>
        <dbReference type="EC" id="3.1.13.1"/>
    </reaction>
</comment>
<sequence>MLKERIDFIRDYIEKQQHFSAKCKAETERFQPKIDGRSFSKRSPRRDLRNLPTLTIDGASAKDLDDAISLTLDEAGLRHLYVHIADVSHYVQAGTSLDEEAYARGNSFYLGEIVLPMLPKILANNLCSLQAGTNKLTLTAELVYDQEATLVRTDFYESVIKSDLRATYEDIYAYFQKGELDDPLTYELLTEADLANMPAAYRKLAKEICLAKQLAAQLRAKRIKHGSIMFEVPELEFTFNAEHEPIKAGLHVITWTNQLIEEFMIAANEAVAAYAKANNIDIVYRTHGQPEAEKFANFLQLAKALGAIIPRSFYRGVKAIKPVDINHFLTRNQTNAAFSTLETMLLRSQAKACYLPQAKGHFGLALADYCHFTSPIRRYSDLLTHRALKNYWHRKSNKHLAKNLSKQCEHISEQERMALMMERDVDDILSAKYMQQFIGERYTATVSGIVAHGVFLDLPNAIEGFLPFRDLADHFIFMPEKMLALGLRTRKTLHLGDKIEVELARVDLETYLIDFVALDPYLGVKKSSSRVKKSSAKAKKSHKAKGKAVKVIQAKPHAKKHKVIRKQRKKAGRINDRHKQ</sequence>
<protein>
    <recommendedName>
        <fullName evidence="2">exoribonuclease II</fullName>
        <ecNumber evidence="2">3.1.13.1</ecNumber>
    </recommendedName>
</protein>
<keyword evidence="6" id="KW-0269">Exonuclease</keyword>
<keyword evidence="5" id="KW-0378">Hydrolase</keyword>
<dbReference type="SMART" id="SM00316">
    <property type="entry name" value="S1"/>
    <property type="match status" value="1"/>
</dbReference>
<dbReference type="PATRIC" id="fig|1497955.3.peg.623"/>
<name>A0A133YEK0_9FIRM</name>
<dbReference type="AlphaFoldDB" id="A0A133YEK0"/>
<evidence type="ECO:0000313" key="11">
    <source>
        <dbReference type="Proteomes" id="UP000070080"/>
    </source>
</evidence>
<dbReference type="OrthoDB" id="9764149at2"/>
<evidence type="ECO:0000256" key="6">
    <source>
        <dbReference type="ARBA" id="ARBA00022839"/>
    </source>
</evidence>
<keyword evidence="3" id="KW-0963">Cytoplasm</keyword>
<dbReference type="Gene3D" id="2.40.50.140">
    <property type="entry name" value="Nucleic acid-binding proteins"/>
    <property type="match status" value="1"/>
</dbReference>
<evidence type="ECO:0000256" key="7">
    <source>
        <dbReference type="ARBA" id="ARBA00022884"/>
    </source>
</evidence>
<dbReference type="NCBIfam" id="TIGR00358">
    <property type="entry name" value="3_prime_RNase"/>
    <property type="match status" value="1"/>
</dbReference>
<dbReference type="InterPro" id="IPR004476">
    <property type="entry name" value="RNase_II/RNase_R"/>
</dbReference>
<evidence type="ECO:0000313" key="10">
    <source>
        <dbReference type="EMBL" id="KXB41557.1"/>
    </source>
</evidence>
<dbReference type="GO" id="GO:0003723">
    <property type="term" value="F:RNA binding"/>
    <property type="evidence" value="ECO:0007669"/>
    <property type="project" value="UniProtKB-KW"/>
</dbReference>
<evidence type="ECO:0000256" key="5">
    <source>
        <dbReference type="ARBA" id="ARBA00022801"/>
    </source>
</evidence>